<dbReference type="InterPro" id="IPR050863">
    <property type="entry name" value="CenT-Element_Derived"/>
</dbReference>
<dbReference type="Pfam" id="PF03184">
    <property type="entry name" value="DDE_1"/>
    <property type="match status" value="1"/>
</dbReference>
<dbReference type="Pfam" id="PF03221">
    <property type="entry name" value="HTH_Tnp_Tc5"/>
    <property type="match status" value="1"/>
</dbReference>
<dbReference type="InterPro" id="IPR006600">
    <property type="entry name" value="HTH_CenpB_DNA-bd_dom"/>
</dbReference>
<sequence>MLALLQRHEAFPEEALMDLSRWLKANYSLDYLPVKSTISTILNHSGVSADHNPKRKSNKKPFSPEFERKLLAWIQRCEHWMVPIVNNSTIRVKSEQLRLKMVNENHDEAPKLEAMTFSRGRIQRFKMRYGLKLRCVHGEAASVNPEDIERGREDLRRATQGYPAWNICNMDETAYFYSAESRRTVSAQPFPGRKIVKKRITVALTSNADGSCKPPLLFIGKARQPRCFGSVEPSDLDYTNSKKGWMTQNIFSCWVEKFNEEMASHNRKVLLLLDNVSSHRYTGELSHVKIVMLPPNTTPYLQPQDAGIIRMFKSKVEELKGKLNVAKFDSFVESLDVGDIENAHARASKLHEMTVLEAMEIANGAWKSLKSSAIANCWRHTEILGEEMYELVDAADDANVWYL</sequence>
<dbReference type="EMBL" id="VJMJ01000197">
    <property type="protein sequence ID" value="KAF0727428.1"/>
    <property type="molecule type" value="Genomic_DNA"/>
</dbReference>
<evidence type="ECO:0008006" key="6">
    <source>
        <dbReference type="Google" id="ProtNLM"/>
    </source>
</evidence>
<gene>
    <name evidence="4" type="ORF">Ae201684_014540</name>
</gene>
<keyword evidence="1" id="KW-0238">DNA-binding</keyword>
<evidence type="ECO:0000313" key="5">
    <source>
        <dbReference type="Proteomes" id="UP000481153"/>
    </source>
</evidence>
<dbReference type="VEuPathDB" id="FungiDB:AeMF1_014507"/>
<dbReference type="PANTHER" id="PTHR19303">
    <property type="entry name" value="TRANSPOSON"/>
    <property type="match status" value="1"/>
</dbReference>
<feature type="domain" description="DDE-1" evidence="2">
    <location>
        <begin position="197"/>
        <end position="378"/>
    </location>
</feature>
<dbReference type="GO" id="GO:0003677">
    <property type="term" value="F:DNA binding"/>
    <property type="evidence" value="ECO:0007669"/>
    <property type="project" value="TreeGrafter"/>
</dbReference>
<reference evidence="4 5" key="1">
    <citation type="submission" date="2019-07" db="EMBL/GenBank/DDBJ databases">
        <title>Genomics analysis of Aphanomyces spp. identifies a new class of oomycete effector associated with host adaptation.</title>
        <authorList>
            <person name="Gaulin E."/>
        </authorList>
    </citation>
    <scope>NUCLEOTIDE SEQUENCE [LARGE SCALE GENOMIC DNA]</scope>
    <source>
        <strain evidence="4 5">ATCC 201684</strain>
    </source>
</reference>
<evidence type="ECO:0000259" key="3">
    <source>
        <dbReference type="Pfam" id="PF03221"/>
    </source>
</evidence>
<evidence type="ECO:0000256" key="1">
    <source>
        <dbReference type="ARBA" id="ARBA00023125"/>
    </source>
</evidence>
<accession>A0A6G0WJK0</accession>
<evidence type="ECO:0000259" key="2">
    <source>
        <dbReference type="Pfam" id="PF03184"/>
    </source>
</evidence>
<organism evidence="4 5">
    <name type="scientific">Aphanomyces euteiches</name>
    <dbReference type="NCBI Taxonomy" id="100861"/>
    <lineage>
        <taxon>Eukaryota</taxon>
        <taxon>Sar</taxon>
        <taxon>Stramenopiles</taxon>
        <taxon>Oomycota</taxon>
        <taxon>Saprolegniomycetes</taxon>
        <taxon>Saprolegniales</taxon>
        <taxon>Verrucalvaceae</taxon>
        <taxon>Aphanomyces</taxon>
    </lineage>
</organism>
<keyword evidence="5" id="KW-1185">Reference proteome</keyword>
<protein>
    <recommendedName>
        <fullName evidence="6">DDE-1 domain-containing protein</fullName>
    </recommendedName>
</protein>
<dbReference type="Proteomes" id="UP000481153">
    <property type="component" value="Unassembled WGS sequence"/>
</dbReference>
<dbReference type="InterPro" id="IPR004875">
    <property type="entry name" value="DDE_SF_endonuclease_dom"/>
</dbReference>
<dbReference type="GO" id="GO:0005634">
    <property type="term" value="C:nucleus"/>
    <property type="evidence" value="ECO:0007669"/>
    <property type="project" value="TreeGrafter"/>
</dbReference>
<dbReference type="Gene3D" id="1.10.10.60">
    <property type="entry name" value="Homeodomain-like"/>
    <property type="match status" value="1"/>
</dbReference>
<evidence type="ECO:0000313" key="4">
    <source>
        <dbReference type="EMBL" id="KAF0727428.1"/>
    </source>
</evidence>
<comment type="caution">
    <text evidence="4">The sequence shown here is derived from an EMBL/GenBank/DDBJ whole genome shotgun (WGS) entry which is preliminary data.</text>
</comment>
<dbReference type="PANTHER" id="PTHR19303:SF73">
    <property type="entry name" value="PROTEIN PDC2"/>
    <property type="match status" value="1"/>
</dbReference>
<feature type="domain" description="HTH CENPB-type" evidence="3">
    <location>
        <begin position="64"/>
        <end position="134"/>
    </location>
</feature>
<dbReference type="AlphaFoldDB" id="A0A6G0WJK0"/>
<proteinExistence type="predicted"/>
<name>A0A6G0WJK0_9STRA</name>